<dbReference type="AlphaFoldDB" id="A0A061EJ91"/>
<reference evidence="3 4" key="1">
    <citation type="journal article" date="2013" name="Genome Biol.">
        <title>The genome sequence of the most widely cultivated cacao type and its use to identify candidate genes regulating pod color.</title>
        <authorList>
            <person name="Motamayor J.C."/>
            <person name="Mockaitis K."/>
            <person name="Schmutz J."/>
            <person name="Haiminen N."/>
            <person name="Iii D.L."/>
            <person name="Cornejo O."/>
            <person name="Findley S.D."/>
            <person name="Zheng P."/>
            <person name="Utro F."/>
            <person name="Royaert S."/>
            <person name="Saski C."/>
            <person name="Jenkins J."/>
            <person name="Podicheti R."/>
            <person name="Zhao M."/>
            <person name="Scheffler B.E."/>
            <person name="Stack J.C."/>
            <person name="Feltus F.A."/>
            <person name="Mustiga G.M."/>
            <person name="Amores F."/>
            <person name="Phillips W."/>
            <person name="Marelli J.P."/>
            <person name="May G.D."/>
            <person name="Shapiro H."/>
            <person name="Ma J."/>
            <person name="Bustamante C.D."/>
            <person name="Schnell R.J."/>
            <person name="Main D."/>
            <person name="Gilbert D."/>
            <person name="Parida L."/>
            <person name="Kuhn D.N."/>
        </authorList>
    </citation>
    <scope>NUCLEOTIDE SEQUENCE [LARGE SCALE GENOMIC DNA]</scope>
    <source>
        <strain evidence="4">cv. Matina 1-6</strain>
    </source>
</reference>
<sequence length="349" mass="39960">MAIIRSLSQLNIKAPPPSPIPTANGSRSAANETFTDFLEKSLQVPDLTLPESQSQERHHLAYPPYEIDFQSLSLRETSSVERLLRSARELGAFRIGCHGFIKGEELRALVREAARVFGVLEERDTGFRRYLSGKREEIVWVRCKVERMEWARQYIGAPLYQSFSEKMEKVASKLDQLAEELGQILVENASEQQRKRVQRGEPLLSIYKYNQQDKIMEQKSQLNEEETGHSCHNYTLSLHLPTKDCEFCVKSGPSGLLTFDAGPETIIVTVGQQLEEWSLGEFKSVSGRIINQAELRGSQSFFSMELKWSSLNINRTYKTTYQKFSLADQFLIALIIVFLYSIFMLKNSR</sequence>
<dbReference type="Gramene" id="EOY04487">
    <property type="protein sequence ID" value="EOY04487"/>
    <property type="gene ID" value="TCM_019729"/>
</dbReference>
<feature type="coiled-coil region" evidence="1">
    <location>
        <begin position="160"/>
        <end position="194"/>
    </location>
</feature>
<evidence type="ECO:0000313" key="3">
    <source>
        <dbReference type="EMBL" id="EOY04487.1"/>
    </source>
</evidence>
<keyword evidence="4" id="KW-1185">Reference proteome</keyword>
<dbReference type="OMA" id="RIYRYNH"/>
<dbReference type="InParanoid" id="A0A061EJ91"/>
<dbReference type="FunCoup" id="A0A061EJ91">
    <property type="interactions" value="132"/>
</dbReference>
<dbReference type="PANTHER" id="PTHR34945:SF4">
    <property type="entry name" value="2-OXOGLUTARATE (2OG) AND FE(II)-DEPENDENT OXYGENASE SUPERFAMILY PROTEIN"/>
    <property type="match status" value="1"/>
</dbReference>
<dbReference type="Proteomes" id="UP000026915">
    <property type="component" value="Chromosome 4"/>
</dbReference>
<dbReference type="EMBL" id="CM001882">
    <property type="protein sequence ID" value="EOY04487.1"/>
    <property type="molecule type" value="Genomic_DNA"/>
</dbReference>
<organism evidence="3 4">
    <name type="scientific">Theobroma cacao</name>
    <name type="common">Cacao</name>
    <name type="synonym">Cocoa</name>
    <dbReference type="NCBI Taxonomy" id="3641"/>
    <lineage>
        <taxon>Eukaryota</taxon>
        <taxon>Viridiplantae</taxon>
        <taxon>Streptophyta</taxon>
        <taxon>Embryophyta</taxon>
        <taxon>Tracheophyta</taxon>
        <taxon>Spermatophyta</taxon>
        <taxon>Magnoliopsida</taxon>
        <taxon>eudicotyledons</taxon>
        <taxon>Gunneridae</taxon>
        <taxon>Pentapetalae</taxon>
        <taxon>rosids</taxon>
        <taxon>malvids</taxon>
        <taxon>Malvales</taxon>
        <taxon>Malvaceae</taxon>
        <taxon>Byttnerioideae</taxon>
        <taxon>Theobroma</taxon>
    </lineage>
</organism>
<keyword evidence="2" id="KW-0472">Membrane</keyword>
<dbReference type="PANTHER" id="PTHR34945">
    <property type="entry name" value="2-OXOGLUTARATE (2OG) AND FE(II)-DEPENDENT OXYGENASE SUPERFAMILY PROTEIN"/>
    <property type="match status" value="1"/>
</dbReference>
<name>A0A061EJ91_THECC</name>
<evidence type="ECO:0000256" key="1">
    <source>
        <dbReference type="SAM" id="Coils"/>
    </source>
</evidence>
<proteinExistence type="predicted"/>
<evidence type="ECO:0000313" key="4">
    <source>
        <dbReference type="Proteomes" id="UP000026915"/>
    </source>
</evidence>
<keyword evidence="2" id="KW-1133">Transmembrane helix</keyword>
<dbReference type="SUPFAM" id="SSF51197">
    <property type="entry name" value="Clavaminate synthase-like"/>
    <property type="match status" value="1"/>
</dbReference>
<dbReference type="HOGENOM" id="CLU_050305_2_0_1"/>
<gene>
    <name evidence="3" type="ORF">TCM_019729</name>
</gene>
<keyword evidence="1" id="KW-0175">Coiled coil</keyword>
<dbReference type="Gene3D" id="2.60.120.330">
    <property type="entry name" value="B-lactam Antibiotic, Isopenicillin N Synthase, Chain"/>
    <property type="match status" value="1"/>
</dbReference>
<dbReference type="STRING" id="3641.A0A061EJ91"/>
<dbReference type="eggNOG" id="ENOG502RRSW">
    <property type="taxonomic scope" value="Eukaryota"/>
</dbReference>
<evidence type="ECO:0000256" key="2">
    <source>
        <dbReference type="SAM" id="Phobius"/>
    </source>
</evidence>
<protein>
    <submittedName>
        <fullName evidence="3">2-oxoglutarate (2OG) and Fe(II)-dependent oxygenase superfamily protein, putative</fullName>
    </submittedName>
</protein>
<feature type="transmembrane region" description="Helical" evidence="2">
    <location>
        <begin position="326"/>
        <end position="345"/>
    </location>
</feature>
<keyword evidence="2" id="KW-0812">Transmembrane</keyword>
<accession>A0A061EJ91</accession>
<dbReference type="InterPro" id="IPR027443">
    <property type="entry name" value="IPNS-like_sf"/>
</dbReference>